<evidence type="ECO:0000313" key="2">
    <source>
        <dbReference type="Proteomes" id="UP000295741"/>
    </source>
</evidence>
<dbReference type="RefSeq" id="WP_133474347.1">
    <property type="nucleotide sequence ID" value="NZ_SNWP01000011.1"/>
</dbReference>
<dbReference type="PROSITE" id="PS51257">
    <property type="entry name" value="PROKAR_LIPOPROTEIN"/>
    <property type="match status" value="1"/>
</dbReference>
<dbReference type="EMBL" id="SNWP01000011">
    <property type="protein sequence ID" value="TDO26500.1"/>
    <property type="molecule type" value="Genomic_DNA"/>
</dbReference>
<keyword evidence="2" id="KW-1185">Reference proteome</keyword>
<dbReference type="OrthoDB" id="655802at2"/>
<organism evidence="1 2">
    <name type="scientific">Sediminibacterium goheungense</name>
    <dbReference type="NCBI Taxonomy" id="1086393"/>
    <lineage>
        <taxon>Bacteria</taxon>
        <taxon>Pseudomonadati</taxon>
        <taxon>Bacteroidota</taxon>
        <taxon>Chitinophagia</taxon>
        <taxon>Chitinophagales</taxon>
        <taxon>Chitinophagaceae</taxon>
        <taxon>Sediminibacterium</taxon>
    </lineage>
</organism>
<evidence type="ECO:0000313" key="1">
    <source>
        <dbReference type="EMBL" id="TDO26500.1"/>
    </source>
</evidence>
<accession>A0A4R6IV48</accession>
<comment type="caution">
    <text evidence="1">The sequence shown here is derived from an EMBL/GenBank/DDBJ whole genome shotgun (WGS) entry which is preliminary data.</text>
</comment>
<evidence type="ECO:0008006" key="3">
    <source>
        <dbReference type="Google" id="ProtNLM"/>
    </source>
</evidence>
<protein>
    <recommendedName>
        <fullName evidence="3">Fasciclin domain-containing protein</fullName>
    </recommendedName>
</protein>
<gene>
    <name evidence="1" type="ORF">BC659_1806</name>
</gene>
<sequence length="227" mass="25295">MTLKKISMSYKTIITAFIVICLFGSCKKDYLTGGSLHQAITPLNNMDYMKANSFKLFDTAVVVIERLGMATQVNNAKSFFAFTDYSVLNMINLRLQQKQQVNPLATYTLDSLIRDINEDSVRQYILNETVELKTAPELIPAVYTSAGNTTMGVLKQVQTTAQYLERTQAPTYLLFYVKVRGALDQPGVTPPPNQNDISVLCQTTGIKTSNGATTMHVLANTHTFVRF</sequence>
<name>A0A4R6IV48_9BACT</name>
<reference evidence="1 2" key="1">
    <citation type="submission" date="2019-03" db="EMBL/GenBank/DDBJ databases">
        <title>Genomic Encyclopedia of Archaeal and Bacterial Type Strains, Phase II (KMG-II): from individual species to whole genera.</title>
        <authorList>
            <person name="Goeker M."/>
        </authorList>
    </citation>
    <scope>NUCLEOTIDE SEQUENCE [LARGE SCALE GENOMIC DNA]</scope>
    <source>
        <strain evidence="1 2">DSM 28323</strain>
    </source>
</reference>
<dbReference type="Proteomes" id="UP000295741">
    <property type="component" value="Unassembled WGS sequence"/>
</dbReference>
<proteinExistence type="predicted"/>
<dbReference type="AlphaFoldDB" id="A0A4R6IV48"/>